<protein>
    <submittedName>
        <fullName evidence="1">Uncharacterized protein</fullName>
    </submittedName>
</protein>
<evidence type="ECO:0000313" key="2">
    <source>
        <dbReference type="Proteomes" id="UP001530315"/>
    </source>
</evidence>
<evidence type="ECO:0000313" key="1">
    <source>
        <dbReference type="EMBL" id="KAL3787468.1"/>
    </source>
</evidence>
<gene>
    <name evidence="1" type="ORF">ACHAW5_009006</name>
</gene>
<dbReference type="Proteomes" id="UP001530315">
    <property type="component" value="Unassembled WGS sequence"/>
</dbReference>
<reference evidence="1 2" key="1">
    <citation type="submission" date="2024-10" db="EMBL/GenBank/DDBJ databases">
        <title>Updated reference genomes for cyclostephanoid diatoms.</title>
        <authorList>
            <person name="Roberts W.R."/>
            <person name="Alverson A.J."/>
        </authorList>
    </citation>
    <scope>NUCLEOTIDE SEQUENCE [LARGE SCALE GENOMIC DNA]</scope>
    <source>
        <strain evidence="1 2">AJA276-08</strain>
    </source>
</reference>
<name>A0ABD3PHG2_9STRA</name>
<dbReference type="EMBL" id="JALLAZ020000780">
    <property type="protein sequence ID" value="KAL3787468.1"/>
    <property type="molecule type" value="Genomic_DNA"/>
</dbReference>
<comment type="caution">
    <text evidence="1">The sequence shown here is derived from an EMBL/GenBank/DDBJ whole genome shotgun (WGS) entry which is preliminary data.</text>
</comment>
<organism evidence="1 2">
    <name type="scientific">Stephanodiscus triporus</name>
    <dbReference type="NCBI Taxonomy" id="2934178"/>
    <lineage>
        <taxon>Eukaryota</taxon>
        <taxon>Sar</taxon>
        <taxon>Stramenopiles</taxon>
        <taxon>Ochrophyta</taxon>
        <taxon>Bacillariophyta</taxon>
        <taxon>Coscinodiscophyceae</taxon>
        <taxon>Thalassiosirophycidae</taxon>
        <taxon>Stephanodiscales</taxon>
        <taxon>Stephanodiscaceae</taxon>
        <taxon>Stephanodiscus</taxon>
    </lineage>
</organism>
<sequence length="99" mass="11382">MKKFVKGESDSYIFHMSWTENKDNKVLFLRQLGEWYVIDKCIGKTTADIIGIGSSSENEALMLPCCATEPIFSCHYRDKPSKLPCTSSDTIDPHRRSFW</sequence>
<accession>A0ABD3PHG2</accession>
<keyword evidence="2" id="KW-1185">Reference proteome</keyword>
<dbReference type="AlphaFoldDB" id="A0ABD3PHG2"/>
<proteinExistence type="predicted"/>